<name>A0ABR2IEM8_9EUKA</name>
<organism evidence="2 3">
    <name type="scientific">Tritrichomonas musculus</name>
    <dbReference type="NCBI Taxonomy" id="1915356"/>
    <lineage>
        <taxon>Eukaryota</taxon>
        <taxon>Metamonada</taxon>
        <taxon>Parabasalia</taxon>
        <taxon>Tritrichomonadida</taxon>
        <taxon>Tritrichomonadidae</taxon>
        <taxon>Tritrichomonas</taxon>
    </lineage>
</organism>
<evidence type="ECO:0000313" key="3">
    <source>
        <dbReference type="Proteomes" id="UP001470230"/>
    </source>
</evidence>
<feature type="region of interest" description="Disordered" evidence="1">
    <location>
        <begin position="53"/>
        <end position="80"/>
    </location>
</feature>
<sequence>MPRHNKNWKKYRRIIVTINQIEVSIDLNDKEKIANPKDLDIIDAAKNYNKKGKEKRCYKKRQRKDDNEKADDSSNQNDDSNLLIIDESFFSNTLEDDNDTSNEFYDIYGFDQF</sequence>
<feature type="compositionally biased region" description="Basic and acidic residues" evidence="1">
    <location>
        <begin position="63"/>
        <end position="72"/>
    </location>
</feature>
<evidence type="ECO:0000256" key="1">
    <source>
        <dbReference type="SAM" id="MobiDB-lite"/>
    </source>
</evidence>
<dbReference type="Proteomes" id="UP001470230">
    <property type="component" value="Unassembled WGS sequence"/>
</dbReference>
<comment type="caution">
    <text evidence="2">The sequence shown here is derived from an EMBL/GenBank/DDBJ whole genome shotgun (WGS) entry which is preliminary data.</text>
</comment>
<protein>
    <submittedName>
        <fullName evidence="2">Uncharacterized protein</fullName>
    </submittedName>
</protein>
<keyword evidence="3" id="KW-1185">Reference proteome</keyword>
<gene>
    <name evidence="2" type="ORF">M9Y10_012850</name>
</gene>
<reference evidence="2 3" key="1">
    <citation type="submission" date="2024-04" db="EMBL/GenBank/DDBJ databases">
        <title>Tritrichomonas musculus Genome.</title>
        <authorList>
            <person name="Alves-Ferreira E."/>
            <person name="Grigg M."/>
            <person name="Lorenzi H."/>
            <person name="Galac M."/>
        </authorList>
    </citation>
    <scope>NUCLEOTIDE SEQUENCE [LARGE SCALE GENOMIC DNA]</scope>
    <source>
        <strain evidence="2 3">EAF2021</strain>
    </source>
</reference>
<accession>A0ABR2IEM8</accession>
<feature type="compositionally biased region" description="Basic residues" evidence="1">
    <location>
        <begin position="53"/>
        <end position="62"/>
    </location>
</feature>
<dbReference type="EMBL" id="JAPFFF010000018">
    <property type="protein sequence ID" value="KAK8861155.1"/>
    <property type="molecule type" value="Genomic_DNA"/>
</dbReference>
<evidence type="ECO:0000313" key="2">
    <source>
        <dbReference type="EMBL" id="KAK8861155.1"/>
    </source>
</evidence>
<proteinExistence type="predicted"/>